<evidence type="ECO:0000256" key="2">
    <source>
        <dbReference type="ARBA" id="ARBA00022448"/>
    </source>
</evidence>
<dbReference type="SUPFAM" id="SSF52540">
    <property type="entry name" value="P-loop containing nucleoside triphosphate hydrolases"/>
    <property type="match status" value="1"/>
</dbReference>
<evidence type="ECO:0000256" key="3">
    <source>
        <dbReference type="ARBA" id="ARBA00022741"/>
    </source>
</evidence>
<dbReference type="Gene3D" id="3.40.50.300">
    <property type="entry name" value="P-loop containing nucleotide triphosphate hydrolases"/>
    <property type="match status" value="1"/>
</dbReference>
<comment type="caution">
    <text evidence="6">The sequence shown here is derived from an EMBL/GenBank/DDBJ whole genome shotgun (WGS) entry which is preliminary data.</text>
</comment>
<evidence type="ECO:0000256" key="4">
    <source>
        <dbReference type="ARBA" id="ARBA00022840"/>
    </source>
</evidence>
<dbReference type="PROSITE" id="PS50893">
    <property type="entry name" value="ABC_TRANSPORTER_2"/>
    <property type="match status" value="1"/>
</dbReference>
<feature type="domain" description="ABC transporter" evidence="5">
    <location>
        <begin position="3"/>
        <end position="233"/>
    </location>
</feature>
<sequence length="262" mass="27054">MPLEIDDVTVRYGDVTALNGVSLSVADGETLGLVGTNGAGKTTLFRLLVGHESPDAGSVQVAGHDPTAGPAVREAVGYLPEASGFRAALTGREVLRFHARLRGVPESARRERVARTLATVGLADAADRPVGDYSNGMARRLGLATALVADPDVLLLDEPTAGLDPNGVTAFDRLVGALAERTDTTVVVCSHVLSVVERLCDRVAVLEDGVVRERGSVADLRRSVGSDGAPAADDTSAGTTLDDVFRDAVHAEPPVSLGGESA</sequence>
<dbReference type="InterPro" id="IPR027417">
    <property type="entry name" value="P-loop_NTPase"/>
</dbReference>
<evidence type="ECO:0000313" key="6">
    <source>
        <dbReference type="EMBL" id="MFC5368065.1"/>
    </source>
</evidence>
<dbReference type="Pfam" id="PF00005">
    <property type="entry name" value="ABC_tran"/>
    <property type="match status" value="1"/>
</dbReference>
<accession>A0ABD5RDW8</accession>
<organism evidence="6 7">
    <name type="scientific">Salinirubrum litoreum</name>
    <dbReference type="NCBI Taxonomy" id="1126234"/>
    <lineage>
        <taxon>Archaea</taxon>
        <taxon>Methanobacteriati</taxon>
        <taxon>Methanobacteriota</taxon>
        <taxon>Stenosarchaea group</taxon>
        <taxon>Halobacteria</taxon>
        <taxon>Halobacteriales</taxon>
        <taxon>Haloferacaceae</taxon>
        <taxon>Salinirubrum</taxon>
    </lineage>
</organism>
<evidence type="ECO:0000259" key="5">
    <source>
        <dbReference type="PROSITE" id="PS50893"/>
    </source>
</evidence>
<dbReference type="PANTHER" id="PTHR43335">
    <property type="entry name" value="ABC TRANSPORTER, ATP-BINDING PROTEIN"/>
    <property type="match status" value="1"/>
</dbReference>
<dbReference type="SMART" id="SM00382">
    <property type="entry name" value="AAA"/>
    <property type="match status" value="1"/>
</dbReference>
<dbReference type="InterPro" id="IPR003593">
    <property type="entry name" value="AAA+_ATPase"/>
</dbReference>
<evidence type="ECO:0000313" key="7">
    <source>
        <dbReference type="Proteomes" id="UP001596201"/>
    </source>
</evidence>
<gene>
    <name evidence="6" type="ORF">ACFPJ5_14105</name>
</gene>
<protein>
    <submittedName>
        <fullName evidence="6">ABC transporter ATP-binding protein</fullName>
    </submittedName>
</protein>
<dbReference type="GO" id="GO:0005524">
    <property type="term" value="F:ATP binding"/>
    <property type="evidence" value="ECO:0007669"/>
    <property type="project" value="UniProtKB-KW"/>
</dbReference>
<name>A0ABD5RDW8_9EURY</name>
<keyword evidence="2" id="KW-0813">Transport</keyword>
<evidence type="ECO:0000256" key="1">
    <source>
        <dbReference type="ARBA" id="ARBA00005417"/>
    </source>
</evidence>
<keyword evidence="4 6" id="KW-0067">ATP-binding</keyword>
<reference evidence="6 7" key="1">
    <citation type="journal article" date="2019" name="Int. J. Syst. Evol. Microbiol.">
        <title>The Global Catalogue of Microorganisms (GCM) 10K type strain sequencing project: providing services to taxonomists for standard genome sequencing and annotation.</title>
        <authorList>
            <consortium name="The Broad Institute Genomics Platform"/>
            <consortium name="The Broad Institute Genome Sequencing Center for Infectious Disease"/>
            <person name="Wu L."/>
            <person name="Ma J."/>
        </authorList>
    </citation>
    <scope>NUCLEOTIDE SEQUENCE [LARGE SCALE GENOMIC DNA]</scope>
    <source>
        <strain evidence="6 7">CGMCC 1.12237</strain>
    </source>
</reference>
<dbReference type="PANTHER" id="PTHR43335:SF11">
    <property type="entry name" value="ABC TRANSPORTER RELATED"/>
    <property type="match status" value="1"/>
</dbReference>
<keyword evidence="7" id="KW-1185">Reference proteome</keyword>
<dbReference type="RefSeq" id="WP_227230302.1">
    <property type="nucleotide sequence ID" value="NZ_JAJCVJ010000002.1"/>
</dbReference>
<dbReference type="EMBL" id="JBHSKX010000002">
    <property type="protein sequence ID" value="MFC5368065.1"/>
    <property type="molecule type" value="Genomic_DNA"/>
</dbReference>
<dbReference type="InterPro" id="IPR003439">
    <property type="entry name" value="ABC_transporter-like_ATP-bd"/>
</dbReference>
<proteinExistence type="inferred from homology"/>
<dbReference type="Proteomes" id="UP001596201">
    <property type="component" value="Unassembled WGS sequence"/>
</dbReference>
<comment type="similarity">
    <text evidence="1">Belongs to the ABC transporter superfamily.</text>
</comment>
<dbReference type="AlphaFoldDB" id="A0ABD5RDW8"/>
<keyword evidence="3" id="KW-0547">Nucleotide-binding</keyword>